<evidence type="ECO:0000259" key="4">
    <source>
        <dbReference type="PROSITE" id="PS50222"/>
    </source>
</evidence>
<dbReference type="InterPro" id="IPR011992">
    <property type="entry name" value="EF-hand-dom_pair"/>
</dbReference>
<dbReference type="SMART" id="SM00054">
    <property type="entry name" value="EFh"/>
    <property type="match status" value="3"/>
</dbReference>
<keyword evidence="1" id="KW-0677">Repeat</keyword>
<dbReference type="InterPro" id="IPR002048">
    <property type="entry name" value="EF_hand_dom"/>
</dbReference>
<sequence length="1412" mass="158635">MIGRPQRKRVVFIDGIPIDSTILNAGDSGVVRNEVVDPTALTQLDPRILFDKYDADGSGGIDLEEFKVLLNDLQIKLSEPKTLAYFKRCDKMRRGFISFEEFRLALYTCDPKNPNRTLGFAPGQAMSPKDLFEMFDKDEEGAIDRATFIEVLGFLGHKMPLDKMEGIFAAHEDPELEMMPYYQFKKVWLALVDVRAELRNRHEKFNRFLPNSTLLKKLEVLIHEEEQQEAKTLLEAANSLEEERIAAYRRWLVEEARRLAKLVLAEALDAAGQVYVLGKGTFGRLDGEPLEPDFIEFMDYEGIKELWHDRVRPEVPDEAPEGDSLEEPCRSGDFVPASAKATTVKAKITLTASKKAFQGRQISLVTAFLWGKRIQSVAVGLAIAYALTDAGQVFCWGGNTRKWRYFYDHATQQDPPADDATAPRARPMTTRTEMLKQTMPSQVDEDQRAHETLYVRQKFKKTFVKPERVIPTDEDKHKSLTLVGQYYDLLPANGTAKPLKYQALFDTIEPNLNVDDLVLSLEVRGVYMAKHTRMELLQKLGDCLALEIECLGDKFHKHMKEQDKLARRARHDRQERKRQHIILKTTVLWHEVRLLLDNIVQAEANAFTKTQQEYLAMKRKIMYAKQKMKRQALEGIAEADKRGRLLDLNGITGRGAPQRFHRGDQALQDIAVGSRHVLAIHQTGKLYTWGVGSFGRLGGVRTEHKSEPSPANDDDIDAWHKDIHTPQVVVALEELRFREAGCGFGHSLALSTRGELYVWGSATHGKLGVGPMPSSSNQVEAFTLRPLRLQLSDPSLRIRKIACGPSHSALLTQDGALFVWGGGDGGKLGLGDDRDVGQDLVPRNGTYLKVVDVPTHVTVPCLVQEKLVEVSCGAAHTVVVGQSGRVFAAGSNHALGKFTPVFSPLEMPTGVLIARVSCGNAHTALVSQDGELWTWGNNREGCTGHPTAIPIVKTPTLVSCFYRAPRNLCLDEGVQVMQSTQNASCGPSYALMEQVPASDTFVAQTQQEICPFWQVSLTCLSRIERVRVQLVTTSATARPGSSSVSTRTSTRGSTRSQESIKLVILISEAPFDPTERGKYSLALAKSYSVHTAFNVHVGPSFDWEVPMDTYGQHVRVQLEHVTGMTMLTLRNVRVLGSYADEYRGARVSSVSCTEGATIAICRPLSSQEQLRERFERAIRADRGALWLLEQLETFHPFVLEDRRRREEPWTSSSCVLCRPKEKCIICLLDDTAFASEKEKEAAKKREQQRREEEARRLKQKQQLEAQQKYDRNHPNKRRETKVLATTSFGETHRSNQSKADKDDTGTGEMIVAVMRRLKTLEEKCHKLLTMNMRTEEEETEAQERLAAELFRLDPMAELEQQRQQQQTAASPTHKALKSAILRGLIALFRAKTTIKTDSNATQVVGESPDPSL</sequence>
<feature type="repeat" description="RCC1" evidence="2">
    <location>
        <begin position="815"/>
        <end position="883"/>
    </location>
</feature>
<dbReference type="PROSITE" id="PS50222">
    <property type="entry name" value="EF_HAND_2"/>
    <property type="match status" value="3"/>
</dbReference>
<dbReference type="CDD" id="cd15898">
    <property type="entry name" value="EFh_PI-PLC"/>
    <property type="match status" value="1"/>
</dbReference>
<dbReference type="Proteomes" id="UP000794436">
    <property type="component" value="Unassembled WGS sequence"/>
</dbReference>
<keyword evidence="6" id="KW-1185">Reference proteome</keyword>
<dbReference type="Pfam" id="PF13540">
    <property type="entry name" value="RCC1_2"/>
    <property type="match status" value="1"/>
</dbReference>
<dbReference type="SUPFAM" id="SSF47473">
    <property type="entry name" value="EF-hand"/>
    <property type="match status" value="1"/>
</dbReference>
<feature type="domain" description="EF-hand" evidence="4">
    <location>
        <begin position="129"/>
        <end position="158"/>
    </location>
</feature>
<evidence type="ECO:0000256" key="3">
    <source>
        <dbReference type="SAM" id="MobiDB-lite"/>
    </source>
</evidence>
<dbReference type="GO" id="GO:0005509">
    <property type="term" value="F:calcium ion binding"/>
    <property type="evidence" value="ECO:0007669"/>
    <property type="project" value="InterPro"/>
</dbReference>
<feature type="compositionally biased region" description="Basic and acidic residues" evidence="3">
    <location>
        <begin position="1290"/>
        <end position="1304"/>
    </location>
</feature>
<evidence type="ECO:0000313" key="6">
    <source>
        <dbReference type="Proteomes" id="UP000794436"/>
    </source>
</evidence>
<dbReference type="InterPro" id="IPR051210">
    <property type="entry name" value="Ub_ligase/GEF_domain"/>
</dbReference>
<comment type="caution">
    <text evidence="5">The sequence shown here is derived from an EMBL/GenBank/DDBJ whole genome shotgun (WGS) entry which is preliminary data.</text>
</comment>
<feature type="region of interest" description="Disordered" evidence="3">
    <location>
        <begin position="1239"/>
        <end position="1305"/>
    </location>
</feature>
<feature type="domain" description="EF-hand" evidence="4">
    <location>
        <begin position="77"/>
        <end position="112"/>
    </location>
</feature>
<name>A0A8K1CNG9_PYTOL</name>
<dbReference type="PROSITE" id="PS00626">
    <property type="entry name" value="RCC1_2"/>
    <property type="match status" value="2"/>
</dbReference>
<dbReference type="Gene3D" id="1.10.238.10">
    <property type="entry name" value="EF-hand"/>
    <property type="match status" value="1"/>
</dbReference>
<feature type="compositionally biased region" description="Basic and acidic residues" evidence="3">
    <location>
        <begin position="1239"/>
        <end position="1256"/>
    </location>
</feature>
<feature type="repeat" description="RCC1" evidence="2">
    <location>
        <begin position="754"/>
        <end position="814"/>
    </location>
</feature>
<evidence type="ECO:0000313" key="5">
    <source>
        <dbReference type="EMBL" id="TMW65498.1"/>
    </source>
</evidence>
<proteinExistence type="predicted"/>
<dbReference type="Pfam" id="PF13499">
    <property type="entry name" value="EF-hand_7"/>
    <property type="match status" value="1"/>
</dbReference>
<dbReference type="PANTHER" id="PTHR22870">
    <property type="entry name" value="REGULATOR OF CHROMOSOME CONDENSATION"/>
    <property type="match status" value="1"/>
</dbReference>
<dbReference type="InterPro" id="IPR000408">
    <property type="entry name" value="Reg_chr_condens"/>
</dbReference>
<gene>
    <name evidence="5" type="ORF">Poli38472_008140</name>
</gene>
<feature type="domain" description="EF-hand" evidence="4">
    <location>
        <begin position="41"/>
        <end position="76"/>
    </location>
</feature>
<protein>
    <recommendedName>
        <fullName evidence="4">EF-hand domain-containing protein</fullName>
    </recommendedName>
</protein>
<dbReference type="SUPFAM" id="SSF50985">
    <property type="entry name" value="RCC1/BLIP-II"/>
    <property type="match status" value="2"/>
</dbReference>
<feature type="repeat" description="RCC1" evidence="2">
    <location>
        <begin position="884"/>
        <end position="929"/>
    </location>
</feature>
<dbReference type="EMBL" id="SPLM01000037">
    <property type="protein sequence ID" value="TMW65498.1"/>
    <property type="molecule type" value="Genomic_DNA"/>
</dbReference>
<reference evidence="5" key="1">
    <citation type="submission" date="2019-03" db="EMBL/GenBank/DDBJ databases">
        <title>Long read genome sequence of the mycoparasitic Pythium oligandrum ATCC 38472 isolated from sugarbeet rhizosphere.</title>
        <authorList>
            <person name="Gaulin E."/>
        </authorList>
    </citation>
    <scope>NUCLEOTIDE SEQUENCE</scope>
    <source>
        <strain evidence="5">ATCC 38472_TT</strain>
    </source>
</reference>
<dbReference type="Pfam" id="PF00415">
    <property type="entry name" value="RCC1"/>
    <property type="match status" value="3"/>
</dbReference>
<evidence type="ECO:0000256" key="2">
    <source>
        <dbReference type="PROSITE-ProRule" id="PRU00235"/>
    </source>
</evidence>
<dbReference type="OrthoDB" id="186625at2759"/>
<accession>A0A8K1CNG9</accession>
<dbReference type="Gene3D" id="2.130.10.30">
    <property type="entry name" value="Regulator of chromosome condensation 1/beta-lactamase-inhibitor protein II"/>
    <property type="match status" value="2"/>
</dbReference>
<dbReference type="PANTHER" id="PTHR22870:SF466">
    <property type="entry name" value="ANKYRIN REPEAT-CONTAINING PROTEIN"/>
    <property type="match status" value="1"/>
</dbReference>
<dbReference type="PROSITE" id="PS50012">
    <property type="entry name" value="RCC1_3"/>
    <property type="match status" value="4"/>
</dbReference>
<feature type="repeat" description="RCC1" evidence="2">
    <location>
        <begin position="684"/>
        <end position="753"/>
    </location>
</feature>
<dbReference type="InterPro" id="IPR009091">
    <property type="entry name" value="RCC1/BLIP-II"/>
</dbReference>
<organism evidence="5 6">
    <name type="scientific">Pythium oligandrum</name>
    <name type="common">Mycoparasitic fungus</name>
    <dbReference type="NCBI Taxonomy" id="41045"/>
    <lineage>
        <taxon>Eukaryota</taxon>
        <taxon>Sar</taxon>
        <taxon>Stramenopiles</taxon>
        <taxon>Oomycota</taxon>
        <taxon>Peronosporomycetes</taxon>
        <taxon>Pythiales</taxon>
        <taxon>Pythiaceae</taxon>
        <taxon>Pythium</taxon>
    </lineage>
</organism>
<evidence type="ECO:0000256" key="1">
    <source>
        <dbReference type="ARBA" id="ARBA00022737"/>
    </source>
</evidence>